<dbReference type="EMBL" id="GG738877">
    <property type="protein sequence ID" value="EFC42771.1"/>
    <property type="molecule type" value="Genomic_DNA"/>
</dbReference>
<sequence>MTSSRFSLKALKATTNSSSTPTISTTQNGGNSRNNSASTPTLPSDQQQIHHHLDIATDRSQTTNGNNRNSIHSHQSYQINNNTTPSSATTPRTPAATIGVASGVSTSSSYNHTITVDSSYVGGNNHIDDDLNNWKPISRNNSKKSLSSSFRKLLFGCRNVRGDEEVEQEKKMISRSSLYLPDDQLFKETSETLVDDAHHNSAHVMALVSPRGKSSPRTSANLSPARHDAEMKRRSVESPTMMLIAANQSPSSSHHHHTTPSGGSSNYSLRNKIFAGAIPEERAEEVILNSDYSQKVQFHFEGQFEVKQCHNLETISDLTAFKDCITPFVKIEWFVEFFNTQGSLKNKMVPMLKPTPNTDTNTWKQSKKTTVTCLEVGRKEVSWNEVLDFSITVDGYLHRNVLEFYKKNSESSLLDQVTKPYGENVIGILRVKSHLYDYDDLLLQENIISHHTMEFPITLKTLMKNSGATSPSLKIESYIENFGNSNSPLGTVSTPSHVKLQSVGTSKGTMSPTPQESAISGFGENTITMFEKNQPVNDYQMVQDSDSEIILTIVPVIELSYYVKMLGTSV</sequence>
<evidence type="ECO:0000256" key="1">
    <source>
        <dbReference type="SAM" id="MobiDB-lite"/>
    </source>
</evidence>
<dbReference type="KEGG" id="ngr:NAEGRDRAFT_80241"/>
<dbReference type="AlphaFoldDB" id="D2VJY5"/>
<feature type="region of interest" description="Disordered" evidence="1">
    <location>
        <begin position="59"/>
        <end position="94"/>
    </location>
</feature>
<dbReference type="InParanoid" id="D2VJY5"/>
<dbReference type="GeneID" id="8862907"/>
<keyword evidence="3" id="KW-1185">Reference proteome</keyword>
<dbReference type="OrthoDB" id="10434613at2759"/>
<evidence type="ECO:0000313" key="2">
    <source>
        <dbReference type="EMBL" id="EFC42771.1"/>
    </source>
</evidence>
<gene>
    <name evidence="2" type="ORF">NAEGRDRAFT_80241</name>
</gene>
<name>D2VJY5_NAEGR</name>
<feature type="compositionally biased region" description="Low complexity" evidence="1">
    <location>
        <begin position="14"/>
        <end position="26"/>
    </location>
</feature>
<reference evidence="2 3" key="1">
    <citation type="journal article" date="2010" name="Cell">
        <title>The genome of Naegleria gruberi illuminates early eukaryotic versatility.</title>
        <authorList>
            <person name="Fritz-Laylin L.K."/>
            <person name="Prochnik S.E."/>
            <person name="Ginger M.L."/>
            <person name="Dacks J.B."/>
            <person name="Carpenter M.L."/>
            <person name="Field M.C."/>
            <person name="Kuo A."/>
            <person name="Paredez A."/>
            <person name="Chapman J."/>
            <person name="Pham J."/>
            <person name="Shu S."/>
            <person name="Neupane R."/>
            <person name="Cipriano M."/>
            <person name="Mancuso J."/>
            <person name="Tu H."/>
            <person name="Salamov A."/>
            <person name="Lindquist E."/>
            <person name="Shapiro H."/>
            <person name="Lucas S."/>
            <person name="Grigoriev I.V."/>
            <person name="Cande W.Z."/>
            <person name="Fulton C."/>
            <person name="Rokhsar D.S."/>
            <person name="Dawson S.C."/>
        </authorList>
    </citation>
    <scope>NUCLEOTIDE SEQUENCE [LARGE SCALE GENOMIC DNA]</scope>
    <source>
        <strain evidence="2 3">NEG-M</strain>
    </source>
</reference>
<feature type="region of interest" description="Disordered" evidence="1">
    <location>
        <begin position="247"/>
        <end position="267"/>
    </location>
</feature>
<organism evidence="3">
    <name type="scientific">Naegleria gruberi</name>
    <name type="common">Amoeba</name>
    <dbReference type="NCBI Taxonomy" id="5762"/>
    <lineage>
        <taxon>Eukaryota</taxon>
        <taxon>Discoba</taxon>
        <taxon>Heterolobosea</taxon>
        <taxon>Tetramitia</taxon>
        <taxon>Eutetramitia</taxon>
        <taxon>Vahlkampfiidae</taxon>
        <taxon>Naegleria</taxon>
    </lineage>
</organism>
<protein>
    <submittedName>
        <fullName evidence="2">Uncharacterized protein</fullName>
    </submittedName>
</protein>
<dbReference type="RefSeq" id="XP_002675515.1">
    <property type="nucleotide sequence ID" value="XM_002675469.1"/>
</dbReference>
<proteinExistence type="predicted"/>
<feature type="region of interest" description="Disordered" evidence="1">
    <location>
        <begin position="1"/>
        <end position="47"/>
    </location>
</feature>
<feature type="compositionally biased region" description="Polar residues" evidence="1">
    <location>
        <begin position="27"/>
        <end position="47"/>
    </location>
</feature>
<feature type="compositionally biased region" description="Low complexity" evidence="1">
    <location>
        <begin position="80"/>
        <end position="94"/>
    </location>
</feature>
<dbReference type="VEuPathDB" id="AmoebaDB:NAEGRDRAFT_80241"/>
<feature type="compositionally biased region" description="Polar residues" evidence="1">
    <location>
        <begin position="59"/>
        <end position="79"/>
    </location>
</feature>
<feature type="region of interest" description="Disordered" evidence="1">
    <location>
        <begin position="208"/>
        <end position="234"/>
    </location>
</feature>
<evidence type="ECO:0000313" key="3">
    <source>
        <dbReference type="Proteomes" id="UP000006671"/>
    </source>
</evidence>
<feature type="compositionally biased region" description="Basic and acidic residues" evidence="1">
    <location>
        <begin position="225"/>
        <end position="234"/>
    </location>
</feature>
<dbReference type="OMA" id="FEVKQCH"/>
<accession>D2VJY5</accession>
<dbReference type="Proteomes" id="UP000006671">
    <property type="component" value="Unassembled WGS sequence"/>
</dbReference>